<protein>
    <submittedName>
        <fullName evidence="1">Uncharacterized protein</fullName>
    </submittedName>
</protein>
<dbReference type="EMBL" id="CP144692">
    <property type="protein sequence ID" value="WVY98594.1"/>
    <property type="molecule type" value="Genomic_DNA"/>
</dbReference>
<evidence type="ECO:0000313" key="2">
    <source>
        <dbReference type="Proteomes" id="UP001374535"/>
    </source>
</evidence>
<keyword evidence="2" id="KW-1185">Reference proteome</keyword>
<name>A0AAQ3MXL8_VIGMU</name>
<proteinExistence type="predicted"/>
<evidence type="ECO:0000313" key="1">
    <source>
        <dbReference type="EMBL" id="WVY98594.1"/>
    </source>
</evidence>
<gene>
    <name evidence="1" type="ORF">V8G54_030745</name>
</gene>
<dbReference type="Proteomes" id="UP001374535">
    <property type="component" value="Chromosome 9"/>
</dbReference>
<sequence>MELKGWSGKKKNRVLESMVGGKGKGMVSCREEDGGVVRMKIVVRKSELKEVLQIMNTVNPTLSLESSVSCVEQRLKLLWKTKYVSRTNRNRPTCWTPVLQSIPE</sequence>
<dbReference type="AlphaFoldDB" id="A0AAQ3MXL8"/>
<organism evidence="1 2">
    <name type="scientific">Vigna mungo</name>
    <name type="common">Black gram</name>
    <name type="synonym">Phaseolus mungo</name>
    <dbReference type="NCBI Taxonomy" id="3915"/>
    <lineage>
        <taxon>Eukaryota</taxon>
        <taxon>Viridiplantae</taxon>
        <taxon>Streptophyta</taxon>
        <taxon>Embryophyta</taxon>
        <taxon>Tracheophyta</taxon>
        <taxon>Spermatophyta</taxon>
        <taxon>Magnoliopsida</taxon>
        <taxon>eudicotyledons</taxon>
        <taxon>Gunneridae</taxon>
        <taxon>Pentapetalae</taxon>
        <taxon>rosids</taxon>
        <taxon>fabids</taxon>
        <taxon>Fabales</taxon>
        <taxon>Fabaceae</taxon>
        <taxon>Papilionoideae</taxon>
        <taxon>50 kb inversion clade</taxon>
        <taxon>NPAAA clade</taxon>
        <taxon>indigoferoid/millettioid clade</taxon>
        <taxon>Phaseoleae</taxon>
        <taxon>Vigna</taxon>
    </lineage>
</organism>
<reference evidence="1 2" key="1">
    <citation type="journal article" date="2023" name="Life. Sci Alliance">
        <title>Evolutionary insights into 3D genome organization and epigenetic landscape of Vigna mungo.</title>
        <authorList>
            <person name="Junaid A."/>
            <person name="Singh B."/>
            <person name="Bhatia S."/>
        </authorList>
    </citation>
    <scope>NUCLEOTIDE SEQUENCE [LARGE SCALE GENOMIC DNA]</scope>
    <source>
        <strain evidence="1">Urdbean</strain>
    </source>
</reference>
<accession>A0AAQ3MXL8</accession>